<dbReference type="PANTHER" id="PTHR43725:SF6">
    <property type="entry name" value="CHLOROPLAST STEM-LOOP BINDING PROTEIN OF 41 KDA A, CHLOROPLASTIC"/>
    <property type="match status" value="1"/>
</dbReference>
<dbReference type="GO" id="GO:0005996">
    <property type="term" value="P:monosaccharide metabolic process"/>
    <property type="evidence" value="ECO:0007669"/>
    <property type="project" value="TreeGrafter"/>
</dbReference>
<dbReference type="GO" id="GO:0003978">
    <property type="term" value="F:UDP-glucose 4-epimerase activity"/>
    <property type="evidence" value="ECO:0007669"/>
    <property type="project" value="TreeGrafter"/>
</dbReference>
<accession>A0A9D3W3B2</accession>
<dbReference type="AlphaFoldDB" id="A0A9D3W3B2"/>
<dbReference type="SUPFAM" id="SSF51735">
    <property type="entry name" value="NAD(P)-binding Rossmann-fold domains"/>
    <property type="match status" value="1"/>
</dbReference>
<dbReference type="EMBL" id="JAIQCV010000004">
    <property type="protein sequence ID" value="KAH1108161.1"/>
    <property type="molecule type" value="Genomic_DNA"/>
</dbReference>
<evidence type="ECO:0000313" key="2">
    <source>
        <dbReference type="Proteomes" id="UP000828251"/>
    </source>
</evidence>
<dbReference type="PANTHER" id="PTHR43725">
    <property type="entry name" value="UDP-GLUCOSE 4-EPIMERASE"/>
    <property type="match status" value="1"/>
</dbReference>
<dbReference type="Proteomes" id="UP000828251">
    <property type="component" value="Unassembled WGS sequence"/>
</dbReference>
<dbReference type="InterPro" id="IPR036291">
    <property type="entry name" value="NAD(P)-bd_dom_sf"/>
</dbReference>
<comment type="caution">
    <text evidence="1">The sequence shown here is derived from an EMBL/GenBank/DDBJ whole genome shotgun (WGS) entry which is preliminary data.</text>
</comment>
<dbReference type="GO" id="GO:0005829">
    <property type="term" value="C:cytosol"/>
    <property type="evidence" value="ECO:0007669"/>
    <property type="project" value="TreeGrafter"/>
</dbReference>
<sequence length="432" mass="46821">MAALASSSSSSLLFSSPPTKFPSPSLCPPLRLSLPTSSFLSSSLSLSPSSHAYPTSSRRYSASSFTIRASAAEKKKVLIVNTNSGGHAVIGFYFAKELLGSGHEVTIFTVGEEGSDKMKKPPFNRFSEITSAGGKTVWGDPADVGKVVAGATIDVVLDNNGKDLDTVRPVVDWAKISGVKQFLFISSAGIYKPTDEPPHVEGVYDNMSLCICNAPSMNNFTGCIVSAKSWLLQDVVKADAGHVGVEKYVAEVFSSWAVFRPQYMIGSGNNKDCEEWFFDRIVRKRPVPIPGSGMQLTNIAHVRDLSSMLTLAVEKPEAACCNIFNCVSDRAVTLDGMAKLCAAAAGLPVEIVHYDPKAIGVDAKKAFPFRNMHFYAEPRAAKDILGWKSTTNLPEDLKERFEEYVKIGRDKKPMQFEMDDKILGSLKVPVAV</sequence>
<evidence type="ECO:0000313" key="1">
    <source>
        <dbReference type="EMBL" id="KAH1108161.1"/>
    </source>
</evidence>
<keyword evidence="2" id="KW-1185">Reference proteome</keyword>
<gene>
    <name evidence="1" type="ORF">J1N35_011929</name>
</gene>
<dbReference type="Gene3D" id="3.40.50.720">
    <property type="entry name" value="NAD(P)-binding Rossmann-like Domain"/>
    <property type="match status" value="1"/>
</dbReference>
<organism evidence="1 2">
    <name type="scientific">Gossypium stocksii</name>
    <dbReference type="NCBI Taxonomy" id="47602"/>
    <lineage>
        <taxon>Eukaryota</taxon>
        <taxon>Viridiplantae</taxon>
        <taxon>Streptophyta</taxon>
        <taxon>Embryophyta</taxon>
        <taxon>Tracheophyta</taxon>
        <taxon>Spermatophyta</taxon>
        <taxon>Magnoliopsida</taxon>
        <taxon>eudicotyledons</taxon>
        <taxon>Gunneridae</taxon>
        <taxon>Pentapetalae</taxon>
        <taxon>rosids</taxon>
        <taxon>malvids</taxon>
        <taxon>Malvales</taxon>
        <taxon>Malvaceae</taxon>
        <taxon>Malvoideae</taxon>
        <taxon>Gossypium</taxon>
    </lineage>
</organism>
<protein>
    <recommendedName>
        <fullName evidence="3">NAD-dependent epimerase/dehydratase domain-containing protein</fullName>
    </recommendedName>
</protein>
<evidence type="ECO:0008006" key="3">
    <source>
        <dbReference type="Google" id="ProtNLM"/>
    </source>
</evidence>
<proteinExistence type="predicted"/>
<dbReference type="OrthoDB" id="419598at2759"/>
<reference evidence="1 2" key="1">
    <citation type="journal article" date="2021" name="Plant Biotechnol. J.">
        <title>Multi-omics assisted identification of the key and species-specific regulatory components of drought-tolerant mechanisms in Gossypium stocksii.</title>
        <authorList>
            <person name="Yu D."/>
            <person name="Ke L."/>
            <person name="Zhang D."/>
            <person name="Wu Y."/>
            <person name="Sun Y."/>
            <person name="Mei J."/>
            <person name="Sun J."/>
            <person name="Sun Y."/>
        </authorList>
    </citation>
    <scope>NUCLEOTIDE SEQUENCE [LARGE SCALE GENOMIC DNA]</scope>
    <source>
        <strain evidence="2">cv. E1</strain>
        <tissue evidence="1">Leaf</tissue>
    </source>
</reference>
<name>A0A9D3W3B2_9ROSI</name>